<feature type="transmembrane region" description="Helical" evidence="1">
    <location>
        <begin position="12"/>
        <end position="29"/>
    </location>
</feature>
<reference evidence="3" key="1">
    <citation type="submission" date="2015-12" db="EMBL/GenBank/DDBJ databases">
        <authorList>
            <person name="Lima A."/>
            <person name="Farahani Zayas N."/>
            <person name="Castro Da Silva M.A."/>
            <person name="Cabral A."/>
            <person name="Pessatti M.L."/>
        </authorList>
    </citation>
    <scope>NUCLEOTIDE SEQUENCE [LARGE SCALE GENOMIC DNA]</scope>
    <source>
        <strain evidence="3">LAMA 842</strain>
    </source>
</reference>
<keyword evidence="1" id="KW-0472">Membrane</keyword>
<dbReference type="PATRIC" id="fig|1306954.6.peg.644"/>
<accession>A0A137SAG9</accession>
<keyword evidence="1" id="KW-1133">Transmembrane helix</keyword>
<protein>
    <submittedName>
        <fullName evidence="2">Uncharacterized protein</fullName>
    </submittedName>
</protein>
<organism evidence="2 3">
    <name type="scientific">Marinobacter excellens LAMA 842</name>
    <dbReference type="NCBI Taxonomy" id="1306954"/>
    <lineage>
        <taxon>Bacteria</taxon>
        <taxon>Pseudomonadati</taxon>
        <taxon>Pseudomonadota</taxon>
        <taxon>Gammaproteobacteria</taxon>
        <taxon>Pseudomonadales</taxon>
        <taxon>Marinobacteraceae</taxon>
        <taxon>Marinobacter</taxon>
    </lineage>
</organism>
<gene>
    <name evidence="2" type="ORF">J122_2360</name>
</gene>
<name>A0A137SAG9_9GAMM</name>
<keyword evidence="1" id="KW-0812">Transmembrane</keyword>
<dbReference type="AlphaFoldDB" id="A0A137SAG9"/>
<evidence type="ECO:0000256" key="1">
    <source>
        <dbReference type="SAM" id="Phobius"/>
    </source>
</evidence>
<evidence type="ECO:0000313" key="2">
    <source>
        <dbReference type="EMBL" id="KXO09437.1"/>
    </source>
</evidence>
<dbReference type="Proteomes" id="UP000070282">
    <property type="component" value="Unassembled WGS sequence"/>
</dbReference>
<proteinExistence type="predicted"/>
<sequence>MQVSYGWRNGLVLAPACSGWCIAVVGYCFPKHAPSAHPWGAWAPPSLAPHSFGKQYPTPAADACATRPNIA</sequence>
<keyword evidence="3" id="KW-1185">Reference proteome</keyword>
<dbReference type="EMBL" id="LOCO01000011">
    <property type="protein sequence ID" value="KXO09437.1"/>
    <property type="molecule type" value="Genomic_DNA"/>
</dbReference>
<comment type="caution">
    <text evidence="2">The sequence shown here is derived from an EMBL/GenBank/DDBJ whole genome shotgun (WGS) entry which is preliminary data.</text>
</comment>
<evidence type="ECO:0000313" key="3">
    <source>
        <dbReference type="Proteomes" id="UP000070282"/>
    </source>
</evidence>